<reference evidence="3" key="1">
    <citation type="submission" date="2017-07" db="EMBL/GenBank/DDBJ databases">
        <title>Taro Niue Genome Assembly and Annotation.</title>
        <authorList>
            <person name="Atibalentja N."/>
            <person name="Keating K."/>
            <person name="Fields C.J."/>
        </authorList>
    </citation>
    <scope>NUCLEOTIDE SEQUENCE</scope>
    <source>
        <strain evidence="3">Niue_2</strain>
        <tissue evidence="3">Leaf</tissue>
    </source>
</reference>
<organism evidence="3 4">
    <name type="scientific">Colocasia esculenta</name>
    <name type="common">Wild taro</name>
    <name type="synonym">Arum esculentum</name>
    <dbReference type="NCBI Taxonomy" id="4460"/>
    <lineage>
        <taxon>Eukaryota</taxon>
        <taxon>Viridiplantae</taxon>
        <taxon>Streptophyta</taxon>
        <taxon>Embryophyta</taxon>
        <taxon>Tracheophyta</taxon>
        <taxon>Spermatophyta</taxon>
        <taxon>Magnoliopsida</taxon>
        <taxon>Liliopsida</taxon>
        <taxon>Araceae</taxon>
        <taxon>Aroideae</taxon>
        <taxon>Colocasieae</taxon>
        <taxon>Colocasia</taxon>
    </lineage>
</organism>
<keyword evidence="1" id="KW-0812">Transmembrane</keyword>
<dbReference type="PANTHER" id="PTHR47723:SF19">
    <property type="entry name" value="POLYNUCLEOTIDYL TRANSFERASE, RIBONUCLEASE H-LIKE SUPERFAMILY PROTEIN"/>
    <property type="match status" value="1"/>
</dbReference>
<proteinExistence type="predicted"/>
<evidence type="ECO:0000313" key="4">
    <source>
        <dbReference type="Proteomes" id="UP000652761"/>
    </source>
</evidence>
<protein>
    <recommendedName>
        <fullName evidence="2">RNase H type-1 domain-containing protein</fullName>
    </recommendedName>
</protein>
<gene>
    <name evidence="3" type="ORF">Taro_004782</name>
</gene>
<dbReference type="GO" id="GO:0003676">
    <property type="term" value="F:nucleic acid binding"/>
    <property type="evidence" value="ECO:0007669"/>
    <property type="project" value="InterPro"/>
</dbReference>
<comment type="caution">
    <text evidence="3">The sequence shown here is derived from an EMBL/GenBank/DDBJ whole genome shotgun (WGS) entry which is preliminary data.</text>
</comment>
<keyword evidence="4" id="KW-1185">Reference proteome</keyword>
<dbReference type="InterPro" id="IPR053151">
    <property type="entry name" value="RNase_H-like"/>
</dbReference>
<dbReference type="AlphaFoldDB" id="A0A843TNA3"/>
<dbReference type="GO" id="GO:0004523">
    <property type="term" value="F:RNA-DNA hybrid ribonuclease activity"/>
    <property type="evidence" value="ECO:0007669"/>
    <property type="project" value="InterPro"/>
</dbReference>
<dbReference type="EMBL" id="NMUH01000130">
    <property type="protein sequence ID" value="MQL72451.1"/>
    <property type="molecule type" value="Genomic_DNA"/>
</dbReference>
<dbReference type="Gene3D" id="3.30.420.10">
    <property type="entry name" value="Ribonuclease H-like superfamily/Ribonuclease H"/>
    <property type="match status" value="1"/>
</dbReference>
<dbReference type="InterPro" id="IPR044730">
    <property type="entry name" value="RNase_H-like_dom_plant"/>
</dbReference>
<sequence length="304" mass="32951">MVSSWPISSSPSAVARLLTTPTQWKGGLRFLHGTFHVLGFLLPIGVAIALGNTLTWLHLILVACGHHHGRWAAHLPIISGNFKHRAMTGTQHLHVSGVGDMVQQKPSKLPQQWLKALKQVGDIHGHLKTAKPKVVKWMHPPIGRLKLSVDGAFKNVAGSAGGGGILRDHQGTCIFTFATKYQGAISTLDAEARALRDGLTTCCNKGILDIMVETDSTTLMQIVIGQTPPPWELICIIQEMAITTKKLKAQIKHVPQEANQVANSLAGYGCSINQFRFRDSGAALPHVVKGSYRLDKVGCPTLRL</sequence>
<dbReference type="SUPFAM" id="SSF53098">
    <property type="entry name" value="Ribonuclease H-like"/>
    <property type="match status" value="1"/>
</dbReference>
<evidence type="ECO:0000313" key="3">
    <source>
        <dbReference type="EMBL" id="MQL72451.1"/>
    </source>
</evidence>
<keyword evidence="1" id="KW-1133">Transmembrane helix</keyword>
<keyword evidence="1" id="KW-0472">Membrane</keyword>
<dbReference type="InterPro" id="IPR036397">
    <property type="entry name" value="RNaseH_sf"/>
</dbReference>
<dbReference type="InterPro" id="IPR012337">
    <property type="entry name" value="RNaseH-like_sf"/>
</dbReference>
<dbReference type="Proteomes" id="UP000652761">
    <property type="component" value="Unassembled WGS sequence"/>
</dbReference>
<dbReference type="OrthoDB" id="1747175at2759"/>
<dbReference type="PANTHER" id="PTHR47723">
    <property type="entry name" value="OS05G0353850 PROTEIN"/>
    <property type="match status" value="1"/>
</dbReference>
<dbReference type="CDD" id="cd06222">
    <property type="entry name" value="RNase_H_like"/>
    <property type="match status" value="1"/>
</dbReference>
<dbReference type="InterPro" id="IPR002156">
    <property type="entry name" value="RNaseH_domain"/>
</dbReference>
<dbReference type="Pfam" id="PF13456">
    <property type="entry name" value="RVT_3"/>
    <property type="match status" value="1"/>
</dbReference>
<name>A0A843TNA3_COLES</name>
<accession>A0A843TNA3</accession>
<feature type="domain" description="RNase H type-1" evidence="2">
    <location>
        <begin position="149"/>
        <end position="266"/>
    </location>
</feature>
<evidence type="ECO:0000256" key="1">
    <source>
        <dbReference type="SAM" id="Phobius"/>
    </source>
</evidence>
<evidence type="ECO:0000259" key="2">
    <source>
        <dbReference type="Pfam" id="PF13456"/>
    </source>
</evidence>
<feature type="transmembrane region" description="Helical" evidence="1">
    <location>
        <begin position="37"/>
        <end position="61"/>
    </location>
</feature>